<dbReference type="Proteomes" id="UP000526125">
    <property type="component" value="Unassembled WGS sequence"/>
</dbReference>
<dbReference type="Gene3D" id="2.40.50.480">
    <property type="match status" value="1"/>
</dbReference>
<dbReference type="InterPro" id="IPR036166">
    <property type="entry name" value="YxeA-like_sf"/>
</dbReference>
<proteinExistence type="predicted"/>
<keyword evidence="3" id="KW-1185">Reference proteome</keyword>
<dbReference type="AlphaFoldDB" id="A0A7Y6C3K6"/>
<evidence type="ECO:0000313" key="2">
    <source>
        <dbReference type="EMBL" id="NUU79413.1"/>
    </source>
</evidence>
<dbReference type="RefSeq" id="WP_175398972.1">
    <property type="nucleotide sequence ID" value="NZ_JABMCB010000202.1"/>
</dbReference>
<keyword evidence="1" id="KW-0812">Transmembrane</keyword>
<organism evidence="2 3">
    <name type="scientific">Paenibacillus xylanilyticus</name>
    <dbReference type="NCBI Taxonomy" id="248903"/>
    <lineage>
        <taxon>Bacteria</taxon>
        <taxon>Bacillati</taxon>
        <taxon>Bacillota</taxon>
        <taxon>Bacilli</taxon>
        <taxon>Bacillales</taxon>
        <taxon>Paenibacillaceae</taxon>
        <taxon>Paenibacillus</taxon>
    </lineage>
</organism>
<keyword evidence="1" id="KW-0472">Membrane</keyword>
<dbReference type="PANTHER" id="PTHR36433">
    <property type="entry name" value="HYPOTHETICAL CYTOSOLIC PROTEIN"/>
    <property type="match status" value="1"/>
</dbReference>
<sequence>MMKKTVIFIFIIVIICSGLYITFKREFDQFNPLYKEQYVYAVINKPAEQEGKNEWIRYRYNLSGYTEQGQKEEITFSSSKELEQGTYVSVLAKGSYTKKWILIQREDIPDNAFNALNSN</sequence>
<evidence type="ECO:0000256" key="1">
    <source>
        <dbReference type="SAM" id="Phobius"/>
    </source>
</evidence>
<dbReference type="InterPro" id="IPR006542">
    <property type="entry name" value="DUF1093"/>
</dbReference>
<dbReference type="NCBIfam" id="TIGR01655">
    <property type="entry name" value="yxeA_fam"/>
    <property type="match status" value="1"/>
</dbReference>
<evidence type="ECO:0000313" key="3">
    <source>
        <dbReference type="Proteomes" id="UP000526125"/>
    </source>
</evidence>
<name>A0A7Y6C3K6_9BACL</name>
<dbReference type="PANTHER" id="PTHR36433:SF2">
    <property type="entry name" value="YXEA FAMILY PROTEIN"/>
    <property type="match status" value="1"/>
</dbReference>
<dbReference type="SUPFAM" id="SSF159121">
    <property type="entry name" value="BC4932-like"/>
    <property type="match status" value="1"/>
</dbReference>
<reference evidence="2 3" key="1">
    <citation type="submission" date="2020-05" db="EMBL/GenBank/DDBJ databases">
        <title>Genome Sequencing of Type Strains.</title>
        <authorList>
            <person name="Lemaire J.F."/>
            <person name="Inderbitzin P."/>
            <person name="Gregorio O.A."/>
            <person name="Collins S.B."/>
            <person name="Wespe N."/>
            <person name="Knight-Connoni V."/>
        </authorList>
    </citation>
    <scope>NUCLEOTIDE SEQUENCE [LARGE SCALE GENOMIC DNA]</scope>
    <source>
        <strain evidence="2 3">LMG 21957</strain>
    </source>
</reference>
<gene>
    <name evidence="2" type="ORF">HP552_29865</name>
</gene>
<dbReference type="Pfam" id="PF06486">
    <property type="entry name" value="DUF1093"/>
    <property type="match status" value="1"/>
</dbReference>
<comment type="caution">
    <text evidence="2">The sequence shown here is derived from an EMBL/GenBank/DDBJ whole genome shotgun (WGS) entry which is preliminary data.</text>
</comment>
<accession>A0A7Y6C3K6</accession>
<dbReference type="EMBL" id="JABMCB010000202">
    <property type="protein sequence ID" value="NUU79413.1"/>
    <property type="molecule type" value="Genomic_DNA"/>
</dbReference>
<feature type="transmembrane region" description="Helical" evidence="1">
    <location>
        <begin position="6"/>
        <end position="23"/>
    </location>
</feature>
<keyword evidence="1" id="KW-1133">Transmembrane helix</keyword>
<protein>
    <submittedName>
        <fullName evidence="2">YxeA family protein</fullName>
    </submittedName>
</protein>